<evidence type="ECO:0000313" key="2">
    <source>
        <dbReference type="EMBL" id="KAK3313552.1"/>
    </source>
</evidence>
<dbReference type="AlphaFoldDB" id="A0AAE0HV91"/>
<sequence>MAKSLTWTEQAKRQRGRRPDAVPSGTLGIVAENGKDGLHTYVPYAKTSDAGTRGLRQVVLRSLAGSGVFAATSDGPVTGHRVIQDIVPRTKQQQSIGKGWTLSSYGDRVGTFSKQGPSQFRQGTDKSQCRVKPANIPGIVWWSKERRKTEVGEGDGVGVLKVETWNAQERMPSPGSDTTVAHHTARLGLALVRFQLHSTL</sequence>
<reference evidence="2" key="1">
    <citation type="journal article" date="2023" name="Mol. Phylogenet. Evol.">
        <title>Genome-scale phylogeny and comparative genomics of the fungal order Sordariales.</title>
        <authorList>
            <person name="Hensen N."/>
            <person name="Bonometti L."/>
            <person name="Westerberg I."/>
            <person name="Brannstrom I.O."/>
            <person name="Guillou S."/>
            <person name="Cros-Aarteil S."/>
            <person name="Calhoun S."/>
            <person name="Haridas S."/>
            <person name="Kuo A."/>
            <person name="Mondo S."/>
            <person name="Pangilinan J."/>
            <person name="Riley R."/>
            <person name="LaButti K."/>
            <person name="Andreopoulos B."/>
            <person name="Lipzen A."/>
            <person name="Chen C."/>
            <person name="Yan M."/>
            <person name="Daum C."/>
            <person name="Ng V."/>
            <person name="Clum A."/>
            <person name="Steindorff A."/>
            <person name="Ohm R.A."/>
            <person name="Martin F."/>
            <person name="Silar P."/>
            <person name="Natvig D.O."/>
            <person name="Lalanne C."/>
            <person name="Gautier V."/>
            <person name="Ament-Velasquez S.L."/>
            <person name="Kruys A."/>
            <person name="Hutchinson M.I."/>
            <person name="Powell A.J."/>
            <person name="Barry K."/>
            <person name="Miller A.N."/>
            <person name="Grigoriev I.V."/>
            <person name="Debuchy R."/>
            <person name="Gladieux P."/>
            <person name="Hiltunen Thoren M."/>
            <person name="Johannesson H."/>
        </authorList>
    </citation>
    <scope>NUCLEOTIDE SEQUENCE</scope>
    <source>
        <strain evidence="2">CBS 118394</strain>
    </source>
</reference>
<organism evidence="2 3">
    <name type="scientific">Apodospora peruviana</name>
    <dbReference type="NCBI Taxonomy" id="516989"/>
    <lineage>
        <taxon>Eukaryota</taxon>
        <taxon>Fungi</taxon>
        <taxon>Dikarya</taxon>
        <taxon>Ascomycota</taxon>
        <taxon>Pezizomycotina</taxon>
        <taxon>Sordariomycetes</taxon>
        <taxon>Sordariomycetidae</taxon>
        <taxon>Sordariales</taxon>
        <taxon>Lasiosphaeriaceae</taxon>
        <taxon>Apodospora</taxon>
    </lineage>
</organism>
<evidence type="ECO:0000256" key="1">
    <source>
        <dbReference type="SAM" id="MobiDB-lite"/>
    </source>
</evidence>
<feature type="region of interest" description="Disordered" evidence="1">
    <location>
        <begin position="1"/>
        <end position="23"/>
    </location>
</feature>
<gene>
    <name evidence="2" type="ORF">B0H66DRAFT_536814</name>
</gene>
<comment type="caution">
    <text evidence="2">The sequence shown here is derived from an EMBL/GenBank/DDBJ whole genome shotgun (WGS) entry which is preliminary data.</text>
</comment>
<accession>A0AAE0HV91</accession>
<keyword evidence="3" id="KW-1185">Reference proteome</keyword>
<proteinExistence type="predicted"/>
<protein>
    <submittedName>
        <fullName evidence="2">Uncharacterized protein</fullName>
    </submittedName>
</protein>
<evidence type="ECO:0000313" key="3">
    <source>
        <dbReference type="Proteomes" id="UP001283341"/>
    </source>
</evidence>
<name>A0AAE0HV91_9PEZI</name>
<dbReference type="EMBL" id="JAUEDM010000007">
    <property type="protein sequence ID" value="KAK3313552.1"/>
    <property type="molecule type" value="Genomic_DNA"/>
</dbReference>
<reference evidence="2" key="2">
    <citation type="submission" date="2023-06" db="EMBL/GenBank/DDBJ databases">
        <authorList>
            <consortium name="Lawrence Berkeley National Laboratory"/>
            <person name="Haridas S."/>
            <person name="Hensen N."/>
            <person name="Bonometti L."/>
            <person name="Westerberg I."/>
            <person name="Brannstrom I.O."/>
            <person name="Guillou S."/>
            <person name="Cros-Aarteil S."/>
            <person name="Calhoun S."/>
            <person name="Kuo A."/>
            <person name="Mondo S."/>
            <person name="Pangilinan J."/>
            <person name="Riley R."/>
            <person name="Labutti K."/>
            <person name="Andreopoulos B."/>
            <person name="Lipzen A."/>
            <person name="Chen C."/>
            <person name="Yanf M."/>
            <person name="Daum C."/>
            <person name="Ng V."/>
            <person name="Clum A."/>
            <person name="Steindorff A."/>
            <person name="Ohm R."/>
            <person name="Martin F."/>
            <person name="Silar P."/>
            <person name="Natvig D."/>
            <person name="Lalanne C."/>
            <person name="Gautier V."/>
            <person name="Ament-Velasquez S.L."/>
            <person name="Kruys A."/>
            <person name="Hutchinson M.I."/>
            <person name="Powell A.J."/>
            <person name="Barry K."/>
            <person name="Miller A.N."/>
            <person name="Grigoriev I.V."/>
            <person name="Debuchy R."/>
            <person name="Gladieux P."/>
            <person name="Thoren M.H."/>
            <person name="Johannesson H."/>
        </authorList>
    </citation>
    <scope>NUCLEOTIDE SEQUENCE</scope>
    <source>
        <strain evidence="2">CBS 118394</strain>
    </source>
</reference>
<dbReference type="Proteomes" id="UP001283341">
    <property type="component" value="Unassembled WGS sequence"/>
</dbReference>